<keyword evidence="12" id="KW-0539">Nucleus</keyword>
<proteinExistence type="inferred from homology"/>
<dbReference type="GO" id="GO:0003950">
    <property type="term" value="F:NAD+ poly-ADP-ribosyltransferase activity"/>
    <property type="evidence" value="ECO:0007669"/>
    <property type="project" value="UniProtKB-UniRule"/>
</dbReference>
<dbReference type="Gene3D" id="1.20.142.10">
    <property type="entry name" value="Poly(ADP-ribose) polymerase, regulatory domain"/>
    <property type="match status" value="1"/>
</dbReference>
<feature type="domain" description="PARP alpha-helical" evidence="19">
    <location>
        <begin position="400"/>
        <end position="516"/>
    </location>
</feature>
<dbReference type="PROSITE" id="PS51977">
    <property type="entry name" value="WGR"/>
    <property type="match status" value="1"/>
</dbReference>
<keyword evidence="11" id="KW-0238">DNA-binding</keyword>
<dbReference type="InterPro" id="IPR008893">
    <property type="entry name" value="WGR_domain"/>
</dbReference>
<organism evidence="21 22">
    <name type="scientific">Filobasidium floriforme</name>
    <dbReference type="NCBI Taxonomy" id="5210"/>
    <lineage>
        <taxon>Eukaryota</taxon>
        <taxon>Fungi</taxon>
        <taxon>Dikarya</taxon>
        <taxon>Basidiomycota</taxon>
        <taxon>Agaricomycotina</taxon>
        <taxon>Tremellomycetes</taxon>
        <taxon>Filobasidiales</taxon>
        <taxon>Filobasidiaceae</taxon>
        <taxon>Filobasidium</taxon>
    </lineage>
</organism>
<feature type="region of interest" description="Disordered" evidence="16">
    <location>
        <begin position="363"/>
        <end position="402"/>
    </location>
</feature>
<evidence type="ECO:0000259" key="18">
    <source>
        <dbReference type="PROSITE" id="PS51059"/>
    </source>
</evidence>
<sequence length="769" mass="83648">MTTTSSKSTLPLKDITISTSGRFPGTTQSAIQARITSLGGTFSTKITPETSILITTEKDYQSEGGSTKVNAAREKGDVSIVGLAWLEETEKTGIKEDEKDHSFDGAIGTATASTSAAGAAITDTATTATTTSKTRQPLSSKVTKDKGKRKENQAEATSDEGEKDGPSESPTKKLKGVDGIALPGPGDATALKVKGKPKSKITAAAIDITDISESKGGPSTSKSDASKPAAKPIRSEAKVNVPVGRAQIANAQKKIHVPLDEHCPETDYHVYIDPAGLIWDASLNQTNASANNNKFYKIQLVQSPTGSRYLTWTRWGRVGERGQNAMLGGGSLMDAMSCFEKKFKDKSGLKWADRAGEPKANKYAYVEKSYQPDSDDEDDEMEESGSNKSKGKERADDIPDSSLAKPVQNLMELIFNQKYQQDALLSMNYDTEKMPLGKLSKGTISRGFQALKDLAAVINTPGQAQVEPISNRYYSLIPHAFGRNRPPIINSHERLKKEIELLESLSDMKEASDMLKEANRESHSAHLNQLDRQYETLGMDEMEPLDGKSAEFTELAEYLTKTKGATHNLKYAVQDIFRIQRKGEFERFDSSPFVKDASSSNRRLLWHGSRVTNFAGILGQGLRIAPPEAPVSGYMFGKGIYLADMSSKSANYCAHHQSGGTALLLLCEAELGDPMLELTNASYTAGEDALAKGMSSTWGNGRVGPSKWKDAACVHPSLAGTLMPDVSVAPGDTKVDGAYLQYNEYIAYDIAQVRLRYLLRVRMQDTYQY</sequence>
<dbReference type="InterPro" id="IPR050800">
    <property type="entry name" value="ARTD/PARP"/>
</dbReference>
<evidence type="ECO:0000256" key="3">
    <source>
        <dbReference type="ARBA" id="ARBA00022679"/>
    </source>
</evidence>
<gene>
    <name evidence="21" type="ORF">FFLO_07054</name>
</gene>
<dbReference type="PANTHER" id="PTHR10459:SF60">
    <property type="entry name" value="POLY [ADP-RIBOSE] POLYMERASE 2"/>
    <property type="match status" value="1"/>
</dbReference>
<evidence type="ECO:0000256" key="14">
    <source>
        <dbReference type="ARBA" id="ARBA00033987"/>
    </source>
</evidence>
<evidence type="ECO:0000259" key="19">
    <source>
        <dbReference type="PROSITE" id="PS51060"/>
    </source>
</evidence>
<dbReference type="CDD" id="cd01437">
    <property type="entry name" value="parp_like"/>
    <property type="match status" value="1"/>
</dbReference>
<dbReference type="InterPro" id="IPR036930">
    <property type="entry name" value="WGR_dom_sf"/>
</dbReference>
<comment type="catalytic activity">
    <reaction evidence="14">
        <text>NAD(+) + (ADP-D-ribosyl)n-acceptor = nicotinamide + (ADP-D-ribosyl)n+1-acceptor + H(+).</text>
        <dbReference type="EC" id="2.4.2.30"/>
    </reaction>
</comment>
<dbReference type="GO" id="GO:0005730">
    <property type="term" value="C:nucleolus"/>
    <property type="evidence" value="ECO:0007669"/>
    <property type="project" value="TreeGrafter"/>
</dbReference>
<evidence type="ECO:0000256" key="12">
    <source>
        <dbReference type="ARBA" id="ARBA00023242"/>
    </source>
</evidence>
<dbReference type="PROSITE" id="PS51060">
    <property type="entry name" value="PARP_ALPHA_HD"/>
    <property type="match status" value="1"/>
</dbReference>
<dbReference type="SUPFAM" id="SSF56399">
    <property type="entry name" value="ADP-ribosylation"/>
    <property type="match status" value="1"/>
</dbReference>
<feature type="domain" description="WGR" evidence="20">
    <location>
        <begin position="267"/>
        <end position="363"/>
    </location>
</feature>
<name>A0A8K0NPW3_9TREE</name>
<evidence type="ECO:0000256" key="7">
    <source>
        <dbReference type="ARBA" id="ARBA00022765"/>
    </source>
</evidence>
<feature type="domain" description="PARP catalytic" evidence="18">
    <location>
        <begin position="528"/>
        <end position="769"/>
    </location>
</feature>
<feature type="domain" description="BRCT" evidence="17">
    <location>
        <begin position="7"/>
        <end position="103"/>
    </location>
</feature>
<evidence type="ECO:0000256" key="5">
    <source>
        <dbReference type="ARBA" id="ARBA00022723"/>
    </source>
</evidence>
<keyword evidence="22" id="KW-1185">Reference proteome</keyword>
<evidence type="ECO:0000256" key="2">
    <source>
        <dbReference type="ARBA" id="ARBA00022676"/>
    </source>
</evidence>
<dbReference type="InterPro" id="IPR004102">
    <property type="entry name" value="Poly(ADP-ribose)pol_reg_dom"/>
</dbReference>
<dbReference type="CDD" id="cd07997">
    <property type="entry name" value="WGR_PARP"/>
    <property type="match status" value="1"/>
</dbReference>
<comment type="similarity">
    <text evidence="13">Belongs to the ARTD/PARP family.</text>
</comment>
<dbReference type="GO" id="GO:0070212">
    <property type="term" value="P:protein poly-ADP-ribosylation"/>
    <property type="evidence" value="ECO:0007669"/>
    <property type="project" value="TreeGrafter"/>
</dbReference>
<evidence type="ECO:0000256" key="8">
    <source>
        <dbReference type="ARBA" id="ARBA00022771"/>
    </source>
</evidence>
<dbReference type="SMART" id="SM00773">
    <property type="entry name" value="WGR"/>
    <property type="match status" value="1"/>
</dbReference>
<dbReference type="GO" id="GO:1990404">
    <property type="term" value="F:NAD+-protein mono-ADP-ribosyltransferase activity"/>
    <property type="evidence" value="ECO:0007669"/>
    <property type="project" value="TreeGrafter"/>
</dbReference>
<evidence type="ECO:0000256" key="13">
    <source>
        <dbReference type="ARBA" id="ARBA00024347"/>
    </source>
</evidence>
<dbReference type="Gene3D" id="3.40.50.10190">
    <property type="entry name" value="BRCT domain"/>
    <property type="match status" value="1"/>
</dbReference>
<dbReference type="GO" id="GO:0003677">
    <property type="term" value="F:DNA binding"/>
    <property type="evidence" value="ECO:0007669"/>
    <property type="project" value="UniProtKB-KW"/>
</dbReference>
<comment type="subcellular location">
    <subcellularLocation>
        <location evidence="1">Nucleus</location>
    </subcellularLocation>
</comment>
<comment type="caution">
    <text evidence="21">The sequence shown here is derived from an EMBL/GenBank/DDBJ whole genome shotgun (WGS) entry which is preliminary data.</text>
</comment>
<keyword evidence="6" id="KW-0677">Repeat</keyword>
<keyword evidence="9" id="KW-0862">Zinc</keyword>
<accession>A0A8K0NPW3</accession>
<feature type="region of interest" description="Disordered" evidence="16">
    <location>
        <begin position="127"/>
        <end position="193"/>
    </location>
</feature>
<dbReference type="PROSITE" id="PS50172">
    <property type="entry name" value="BRCT"/>
    <property type="match status" value="1"/>
</dbReference>
<dbReference type="InterPro" id="IPR036420">
    <property type="entry name" value="BRCT_dom_sf"/>
</dbReference>
<keyword evidence="8" id="KW-0863">Zinc-finger</keyword>
<dbReference type="SUPFAM" id="SSF52113">
    <property type="entry name" value="BRCT domain"/>
    <property type="match status" value="1"/>
</dbReference>
<dbReference type="Pfam" id="PF02877">
    <property type="entry name" value="PARP_reg"/>
    <property type="match status" value="1"/>
</dbReference>
<dbReference type="InterPro" id="IPR036616">
    <property type="entry name" value="Poly(ADP-ribose)pol_reg_dom_sf"/>
</dbReference>
<evidence type="ECO:0000256" key="6">
    <source>
        <dbReference type="ARBA" id="ARBA00022737"/>
    </source>
</evidence>
<keyword evidence="7" id="KW-0013">ADP-ribosylation</keyword>
<dbReference type="Pfam" id="PF00644">
    <property type="entry name" value="PARP"/>
    <property type="match status" value="1"/>
</dbReference>
<evidence type="ECO:0000256" key="11">
    <source>
        <dbReference type="ARBA" id="ARBA00023125"/>
    </source>
</evidence>
<keyword evidence="5" id="KW-0479">Metal-binding</keyword>
<dbReference type="GO" id="GO:0016779">
    <property type="term" value="F:nucleotidyltransferase activity"/>
    <property type="evidence" value="ECO:0007669"/>
    <property type="project" value="UniProtKB-KW"/>
</dbReference>
<dbReference type="Proteomes" id="UP000812966">
    <property type="component" value="Unassembled WGS sequence"/>
</dbReference>
<feature type="compositionally biased region" description="Acidic residues" evidence="16">
    <location>
        <begin position="373"/>
        <end position="383"/>
    </location>
</feature>
<evidence type="ECO:0000313" key="21">
    <source>
        <dbReference type="EMBL" id="KAG7527317.1"/>
    </source>
</evidence>
<evidence type="ECO:0000256" key="1">
    <source>
        <dbReference type="ARBA" id="ARBA00004123"/>
    </source>
</evidence>
<dbReference type="Pfam" id="PF05406">
    <property type="entry name" value="WGR"/>
    <property type="match status" value="1"/>
</dbReference>
<evidence type="ECO:0000259" key="20">
    <source>
        <dbReference type="PROSITE" id="PS51977"/>
    </source>
</evidence>
<dbReference type="AlphaFoldDB" id="A0A8K0NPW3"/>
<keyword evidence="3 15" id="KW-0808">Transferase</keyword>
<feature type="region of interest" description="Disordered" evidence="16">
    <location>
        <begin position="211"/>
        <end position="233"/>
    </location>
</feature>
<dbReference type="GO" id="GO:0006302">
    <property type="term" value="P:double-strand break repair"/>
    <property type="evidence" value="ECO:0007669"/>
    <property type="project" value="TreeGrafter"/>
</dbReference>
<protein>
    <recommendedName>
        <fullName evidence="15">Poly [ADP-ribose] polymerase</fullName>
        <shortName evidence="15">PARP</shortName>
        <ecNumber evidence="15">2.4.2.-</ecNumber>
    </recommendedName>
</protein>
<evidence type="ECO:0000256" key="10">
    <source>
        <dbReference type="ARBA" id="ARBA00023027"/>
    </source>
</evidence>
<evidence type="ECO:0000313" key="22">
    <source>
        <dbReference type="Proteomes" id="UP000812966"/>
    </source>
</evidence>
<feature type="compositionally biased region" description="Basic and acidic residues" evidence="16">
    <location>
        <begin position="142"/>
        <end position="153"/>
    </location>
</feature>
<evidence type="ECO:0000256" key="16">
    <source>
        <dbReference type="SAM" id="MobiDB-lite"/>
    </source>
</evidence>
<dbReference type="SUPFAM" id="SSF47587">
    <property type="entry name" value="Domain of poly(ADP-ribose) polymerase"/>
    <property type="match status" value="1"/>
</dbReference>
<dbReference type="GO" id="GO:0008270">
    <property type="term" value="F:zinc ion binding"/>
    <property type="evidence" value="ECO:0007669"/>
    <property type="project" value="UniProtKB-KW"/>
</dbReference>
<dbReference type="FunFam" id="1.20.142.10:FF:000002">
    <property type="entry name" value="Poly [ADP-ribose] polymerase"/>
    <property type="match status" value="1"/>
</dbReference>
<dbReference type="FunFam" id="3.90.228.10:FF:000002">
    <property type="entry name" value="Poly [ADP-ribose] polymerase"/>
    <property type="match status" value="1"/>
</dbReference>
<evidence type="ECO:0000256" key="15">
    <source>
        <dbReference type="RuleBase" id="RU362114"/>
    </source>
</evidence>
<keyword evidence="10 15" id="KW-0520">NAD</keyword>
<keyword evidence="2 15" id="KW-0328">Glycosyltransferase</keyword>
<dbReference type="Gene3D" id="3.90.228.10">
    <property type="match status" value="1"/>
</dbReference>
<reference evidence="21" key="1">
    <citation type="submission" date="2020-04" db="EMBL/GenBank/DDBJ databases">
        <title>Analysis of mating type loci in Filobasidium floriforme.</title>
        <authorList>
            <person name="Nowrousian M."/>
        </authorList>
    </citation>
    <scope>NUCLEOTIDE SEQUENCE</scope>
    <source>
        <strain evidence="21">CBS 6242</strain>
    </source>
</reference>
<dbReference type="SUPFAM" id="SSF142921">
    <property type="entry name" value="WGR domain-like"/>
    <property type="match status" value="1"/>
</dbReference>
<evidence type="ECO:0000259" key="17">
    <source>
        <dbReference type="PROSITE" id="PS50172"/>
    </source>
</evidence>
<dbReference type="PROSITE" id="PS51059">
    <property type="entry name" value="PARP_CATALYTIC"/>
    <property type="match status" value="1"/>
</dbReference>
<dbReference type="EC" id="2.4.2.-" evidence="15"/>
<dbReference type="InterPro" id="IPR001357">
    <property type="entry name" value="BRCT_dom"/>
</dbReference>
<dbReference type="Pfam" id="PF00533">
    <property type="entry name" value="BRCT"/>
    <property type="match status" value="1"/>
</dbReference>
<evidence type="ECO:0000256" key="4">
    <source>
        <dbReference type="ARBA" id="ARBA00022695"/>
    </source>
</evidence>
<dbReference type="EMBL" id="JABELV010000332">
    <property type="protein sequence ID" value="KAG7527317.1"/>
    <property type="molecule type" value="Genomic_DNA"/>
</dbReference>
<dbReference type="PANTHER" id="PTHR10459">
    <property type="entry name" value="DNA LIGASE"/>
    <property type="match status" value="1"/>
</dbReference>
<keyword evidence="4" id="KW-0548">Nucleotidyltransferase</keyword>
<evidence type="ECO:0000256" key="9">
    <source>
        <dbReference type="ARBA" id="ARBA00022833"/>
    </source>
</evidence>
<dbReference type="InterPro" id="IPR012317">
    <property type="entry name" value="Poly(ADP-ribose)pol_cat_dom"/>
</dbReference>